<organism evidence="3 4">
    <name type="scientific">Candidatus Segetimicrobium genomatis</name>
    <dbReference type="NCBI Taxonomy" id="2569760"/>
    <lineage>
        <taxon>Bacteria</taxon>
        <taxon>Bacillati</taxon>
        <taxon>Candidatus Sysuimicrobiota</taxon>
        <taxon>Candidatus Sysuimicrobiia</taxon>
        <taxon>Candidatus Sysuimicrobiales</taxon>
        <taxon>Candidatus Segetimicrobiaceae</taxon>
        <taxon>Candidatus Segetimicrobium</taxon>
    </lineage>
</organism>
<evidence type="ECO:0000256" key="1">
    <source>
        <dbReference type="ARBA" id="ARBA00009981"/>
    </source>
</evidence>
<comment type="caution">
    <text evidence="3">The sequence shown here is derived from an EMBL/GenBank/DDBJ whole genome shotgun (WGS) entry which is preliminary data.</text>
</comment>
<name>A0A537K5N8_9BACT</name>
<protein>
    <recommendedName>
        <fullName evidence="2">Antitoxin</fullName>
    </recommendedName>
</protein>
<evidence type="ECO:0000256" key="2">
    <source>
        <dbReference type="RuleBase" id="RU362080"/>
    </source>
</evidence>
<evidence type="ECO:0000313" key="3">
    <source>
        <dbReference type="EMBL" id="TMI91065.1"/>
    </source>
</evidence>
<gene>
    <name evidence="3" type="ORF">E6H00_05120</name>
</gene>
<dbReference type="Gene3D" id="3.40.1620.10">
    <property type="entry name" value="YefM-like domain"/>
    <property type="match status" value="1"/>
</dbReference>
<dbReference type="NCBIfam" id="TIGR01552">
    <property type="entry name" value="phd_fam"/>
    <property type="match status" value="1"/>
</dbReference>
<dbReference type="AlphaFoldDB" id="A0A537K5N8"/>
<dbReference type="Pfam" id="PF02604">
    <property type="entry name" value="PhdYeFM_antitox"/>
    <property type="match status" value="1"/>
</dbReference>
<dbReference type="InterPro" id="IPR036165">
    <property type="entry name" value="YefM-like_sf"/>
</dbReference>
<sequence length="78" mass="8855">MKKVNARDARAGLPALLNRVAMGEEIVIQRRGKAAARLVPPIRSRMRLPDLTAFRASIRVKGEPMSTTVVRVRREERY</sequence>
<proteinExistence type="inferred from homology"/>
<dbReference type="EMBL" id="VBAK01000105">
    <property type="protein sequence ID" value="TMI91065.1"/>
    <property type="molecule type" value="Genomic_DNA"/>
</dbReference>
<evidence type="ECO:0000313" key="4">
    <source>
        <dbReference type="Proteomes" id="UP000318509"/>
    </source>
</evidence>
<dbReference type="InterPro" id="IPR006442">
    <property type="entry name" value="Antitoxin_Phd/YefM"/>
</dbReference>
<accession>A0A537K5N8</accession>
<comment type="similarity">
    <text evidence="1 2">Belongs to the phD/YefM antitoxin family.</text>
</comment>
<dbReference type="Proteomes" id="UP000318509">
    <property type="component" value="Unassembled WGS sequence"/>
</dbReference>
<dbReference type="SUPFAM" id="SSF143120">
    <property type="entry name" value="YefM-like"/>
    <property type="match status" value="1"/>
</dbReference>
<comment type="function">
    <text evidence="2">Antitoxin component of a type II toxin-antitoxin (TA) system.</text>
</comment>
<reference evidence="3 4" key="1">
    <citation type="journal article" date="2019" name="Nat. Microbiol.">
        <title>Mediterranean grassland soil C-N compound turnover is dependent on rainfall and depth, and is mediated by genomically divergent microorganisms.</title>
        <authorList>
            <person name="Diamond S."/>
            <person name="Andeer P.F."/>
            <person name="Li Z."/>
            <person name="Crits-Christoph A."/>
            <person name="Burstein D."/>
            <person name="Anantharaman K."/>
            <person name="Lane K.R."/>
            <person name="Thomas B.C."/>
            <person name="Pan C."/>
            <person name="Northen T.R."/>
            <person name="Banfield J.F."/>
        </authorList>
    </citation>
    <scope>NUCLEOTIDE SEQUENCE [LARGE SCALE GENOMIC DNA]</scope>
    <source>
        <strain evidence="3">NP_3</strain>
    </source>
</reference>